<accession>A0A0N4Z3R6</accession>
<dbReference type="PRINTS" id="PR00081">
    <property type="entry name" value="GDHRDH"/>
</dbReference>
<protein>
    <submittedName>
        <fullName evidence="5">Short-chain dehydrogenase</fullName>
    </submittedName>
</protein>
<evidence type="ECO:0000313" key="4">
    <source>
        <dbReference type="Proteomes" id="UP000038045"/>
    </source>
</evidence>
<dbReference type="GO" id="GO:0016491">
    <property type="term" value="F:oxidoreductase activity"/>
    <property type="evidence" value="ECO:0007669"/>
    <property type="project" value="UniProtKB-KW"/>
</dbReference>
<dbReference type="InterPro" id="IPR020904">
    <property type="entry name" value="Sc_DH/Rdtase_CS"/>
</dbReference>
<dbReference type="PRINTS" id="PR00080">
    <property type="entry name" value="SDRFAMILY"/>
</dbReference>
<proteinExistence type="inferred from homology"/>
<evidence type="ECO:0000256" key="1">
    <source>
        <dbReference type="ARBA" id="ARBA00006484"/>
    </source>
</evidence>
<comment type="similarity">
    <text evidence="1">Belongs to the short-chain dehydrogenases/reductases (SDR) family.</text>
</comment>
<dbReference type="InterPro" id="IPR036291">
    <property type="entry name" value="NAD(P)-bd_dom_sf"/>
</dbReference>
<dbReference type="SMART" id="SM00822">
    <property type="entry name" value="PKS_KR"/>
    <property type="match status" value="1"/>
</dbReference>
<dbReference type="PANTHER" id="PTHR43669">
    <property type="entry name" value="5-KETO-D-GLUCONATE 5-REDUCTASE"/>
    <property type="match status" value="1"/>
</dbReference>
<reference evidence="5" key="1">
    <citation type="submission" date="2017-02" db="UniProtKB">
        <authorList>
            <consortium name="WormBaseParasite"/>
        </authorList>
    </citation>
    <scope>IDENTIFICATION</scope>
</reference>
<evidence type="ECO:0000256" key="2">
    <source>
        <dbReference type="ARBA" id="ARBA00023002"/>
    </source>
</evidence>
<dbReference type="WBParaSite" id="PTRK_0000155900.1">
    <property type="protein sequence ID" value="PTRK_0000155900.1"/>
    <property type="gene ID" value="PTRK_0000155900"/>
</dbReference>
<organism evidence="4 5">
    <name type="scientific">Parastrongyloides trichosuri</name>
    <name type="common">Possum-specific nematode worm</name>
    <dbReference type="NCBI Taxonomy" id="131310"/>
    <lineage>
        <taxon>Eukaryota</taxon>
        <taxon>Metazoa</taxon>
        <taxon>Ecdysozoa</taxon>
        <taxon>Nematoda</taxon>
        <taxon>Chromadorea</taxon>
        <taxon>Rhabditida</taxon>
        <taxon>Tylenchina</taxon>
        <taxon>Panagrolaimomorpha</taxon>
        <taxon>Strongyloidoidea</taxon>
        <taxon>Strongyloididae</taxon>
        <taxon>Parastrongyloides</taxon>
    </lineage>
</organism>
<dbReference type="PANTHER" id="PTHR43669:SF3">
    <property type="entry name" value="ALCOHOL DEHYDROGENASE, PUTATIVE (AFU_ORTHOLOGUE AFUA_3G03445)-RELATED"/>
    <property type="match status" value="1"/>
</dbReference>
<dbReference type="Gene3D" id="3.40.50.720">
    <property type="entry name" value="NAD(P)-binding Rossmann-like Domain"/>
    <property type="match status" value="1"/>
</dbReference>
<evidence type="ECO:0000259" key="3">
    <source>
        <dbReference type="SMART" id="SM00822"/>
    </source>
</evidence>
<dbReference type="InterPro" id="IPR002347">
    <property type="entry name" value="SDR_fam"/>
</dbReference>
<sequence>MTQLSHDGRVALITGASSGIGAEFARVLSRGGAKVVLAARRADRLAALVAEIEAAGGKALAVSMDVSDEASVIAGYDAAEARFGLVDTVIANAGVNADGPATDLSIEEFDQIQAVNSRGVFLTAREGGRRLLASGQSERGRVVILASMGGVHALTGLVAYCASKASAVMLGRALANEWSRARISVNVVCPGYMLTDINEEWFTSEAGQKMISKLPRKRLMPIDALSPERVRRQADHRPAMQFGGHVHVVDDVAGHNLDVAQEALHRIVERIEARARGIAAGADRLQTLTDGIGDLGAQPQAVRQLLLVAESRERQVLVGRLADRQFGRAHHQVGAGQAHLGGGLVHLGRLAAHLGVHRQPLAAQFDRRPSGADRRQGRRDAELWQHRRAIERVVMDARAVAASGADLGHHEGVGVRHEQVLGHDVVGPGGGHAAHEPGVEHLHVLGADQHHAHDGRLAFAHAFHGVQHDPVGVHDHGAELPAAADAETAIDAHRLARRGGDAGRDDIGGAAPDLGLGLLGELGDQPVVLGGEAGGPAGRGAGLADGQGGVDIGLGIELQPAEFARHIHVEIAGGAQGVPHGVDRAAQALGLLRGGGDHGFQRRDPRDQFGRAHRSDGLGGQKIIAGWNAPVRELVARHVHTPPFLGRAGSRRTDLNVK</sequence>
<dbReference type="PROSITE" id="PS00061">
    <property type="entry name" value="ADH_SHORT"/>
    <property type="match status" value="1"/>
</dbReference>
<feature type="domain" description="Ketoreductase" evidence="3">
    <location>
        <begin position="9"/>
        <end position="191"/>
    </location>
</feature>
<dbReference type="SUPFAM" id="SSF51735">
    <property type="entry name" value="NAD(P)-binding Rossmann-fold domains"/>
    <property type="match status" value="1"/>
</dbReference>
<dbReference type="AlphaFoldDB" id="A0A0N4Z3R6"/>
<dbReference type="STRING" id="131310.A0A0N4Z3R6"/>
<name>A0A0N4Z3R6_PARTI</name>
<dbReference type="Proteomes" id="UP000038045">
    <property type="component" value="Unplaced"/>
</dbReference>
<evidence type="ECO:0000313" key="5">
    <source>
        <dbReference type="WBParaSite" id="PTRK_0000155900.1"/>
    </source>
</evidence>
<keyword evidence="4" id="KW-1185">Reference proteome</keyword>
<dbReference type="CDD" id="cd05233">
    <property type="entry name" value="SDR_c"/>
    <property type="match status" value="1"/>
</dbReference>
<dbReference type="Pfam" id="PF00106">
    <property type="entry name" value="adh_short"/>
    <property type="match status" value="1"/>
</dbReference>
<dbReference type="InterPro" id="IPR057326">
    <property type="entry name" value="KR_dom"/>
</dbReference>
<keyword evidence="2" id="KW-0560">Oxidoreductase</keyword>
<dbReference type="GO" id="GO:0006629">
    <property type="term" value="P:lipid metabolic process"/>
    <property type="evidence" value="ECO:0007669"/>
    <property type="project" value="UniProtKB-ARBA"/>
</dbReference>